<dbReference type="InterPro" id="IPR011646">
    <property type="entry name" value="KAP_P-loop"/>
</dbReference>
<name>A0A484F5N8_9EURY</name>
<dbReference type="PANTHER" id="PTHR22674:SF6">
    <property type="entry name" value="NTPASE KAP FAMILY P-LOOP DOMAIN-CONTAINING PROTEIN 1"/>
    <property type="match status" value="1"/>
</dbReference>
<dbReference type="EMBL" id="SNYS01000009">
    <property type="protein sequence ID" value="TDQ68336.1"/>
    <property type="molecule type" value="Genomic_DNA"/>
</dbReference>
<comment type="caution">
    <text evidence="2">The sequence shown here is derived from an EMBL/GenBank/DDBJ whole genome shotgun (WGS) entry which is preliminary data.</text>
</comment>
<accession>A0A484F5N8</accession>
<dbReference type="Proteomes" id="UP000294855">
    <property type="component" value="Unassembled WGS sequence"/>
</dbReference>
<dbReference type="Pfam" id="PF07693">
    <property type="entry name" value="KAP_NTPase"/>
    <property type="match status" value="1"/>
</dbReference>
<reference evidence="2 3" key="1">
    <citation type="submission" date="2019-03" db="EMBL/GenBank/DDBJ databases">
        <title>Genomic Encyclopedia of Type Strains, Phase IV (KMG-IV): sequencing the most valuable type-strain genomes for metagenomic binning, comparative biology and taxonomic classification.</title>
        <authorList>
            <person name="Goeker M."/>
        </authorList>
    </citation>
    <scope>NUCLEOTIDE SEQUENCE [LARGE SCALE GENOMIC DNA]</scope>
    <source>
        <strain evidence="2 3">DSM 13328</strain>
    </source>
</reference>
<dbReference type="InterPro" id="IPR052754">
    <property type="entry name" value="NTPase_KAP_P-loop"/>
</dbReference>
<keyword evidence="3" id="KW-1185">Reference proteome</keyword>
<protein>
    <submittedName>
        <fullName evidence="2">KAP-like P-loop domain-containing protein</fullName>
    </submittedName>
</protein>
<evidence type="ECO:0000313" key="2">
    <source>
        <dbReference type="EMBL" id="TDQ68336.1"/>
    </source>
</evidence>
<dbReference type="SUPFAM" id="SSF52540">
    <property type="entry name" value="P-loop containing nucleoside triphosphate hydrolases"/>
    <property type="match status" value="1"/>
</dbReference>
<evidence type="ECO:0000313" key="3">
    <source>
        <dbReference type="Proteomes" id="UP000294855"/>
    </source>
</evidence>
<dbReference type="AlphaFoldDB" id="A0A484F5N8"/>
<dbReference type="Gene3D" id="3.40.50.300">
    <property type="entry name" value="P-loop containing nucleotide triphosphate hydrolases"/>
    <property type="match status" value="1"/>
</dbReference>
<feature type="domain" description="KAP NTPase" evidence="1">
    <location>
        <begin position="20"/>
        <end position="315"/>
    </location>
</feature>
<dbReference type="OrthoDB" id="146963at2157"/>
<evidence type="ECO:0000259" key="1">
    <source>
        <dbReference type="Pfam" id="PF07693"/>
    </source>
</evidence>
<proteinExistence type="predicted"/>
<organism evidence="2 3">
    <name type="scientific">Methanimicrococcus blatticola</name>
    <dbReference type="NCBI Taxonomy" id="91560"/>
    <lineage>
        <taxon>Archaea</taxon>
        <taxon>Methanobacteriati</taxon>
        <taxon>Methanobacteriota</taxon>
        <taxon>Stenosarchaea group</taxon>
        <taxon>Methanomicrobia</taxon>
        <taxon>Methanosarcinales</taxon>
        <taxon>Methanosarcinaceae</taxon>
        <taxon>Methanimicrococcus</taxon>
    </lineage>
</organism>
<dbReference type="RefSeq" id="WP_166627434.1">
    <property type="nucleotide sequence ID" value="NZ_JAHDUW010000004.1"/>
</dbReference>
<sequence>MTELNSDLPIDSVEDDLLERSTFATELAETILCYTSQNSFTISLNGKWGTGKTSVINMIESEINRLNHLNLNKMSDEREYLKPIIFRFNPWIFSDENQLVTEFFKQLSSEILKSPYSKITNVANAVIKYSDILNHVPVTSNIKIGSVFKKLGVELKNYSEFKNENVKIIKQDLIEKLNNANIKLIIIIDDIDRLTNKEICIIFSLVKSIANFPHTIYLLAFDPEIVCNALRDTQLKDSGHKYLEKIVQLPVELPIMNQSILFDLLIENLRSIVDDDTKINQSKFDRLYRNGLQDLIVSFRDISRLSNSFGIKYSLLKNKVDIVDLFSITVIEISEPNVYSKLPSYKNLLCGGSNGMSLENDKRLIDVCCDKLTSNLREKDNKQKIIDILSVMFPKIKDVQANLNFYNTYDSKRSLLENEICNPDHFDKYFRLFIGKDFSSGELLNLVFESDESELEKRILEINDLGQMDLFLKHLQAIIPTSNIDSFTRIPLIFNILLKNWSKFKNDDVKLFGISIHERLKLSIRDMLDPIDDNSKFKLIMSEVNNPEVTLSVIISIMLIYEKNKTQYSDIQSFKNLEECVLKRIQKEANDGFFPNDKGILKILGYWKRTNLESYLKWKQNYEYTDFNLARLISSCVSKGTISGTSTYEVWKVYLDYIDEYYPHDEAYTRISKFVLTPDFNKFDSDLKENIAAFLINSSTDLEDITIKLISSKLAEIKNDTALLNL</sequence>
<gene>
    <name evidence="2" type="ORF">C7391_1279</name>
</gene>
<dbReference type="InterPro" id="IPR027417">
    <property type="entry name" value="P-loop_NTPase"/>
</dbReference>
<dbReference type="PANTHER" id="PTHR22674">
    <property type="entry name" value="NTPASE, KAP FAMILY P-LOOP DOMAIN-CONTAINING 1"/>
    <property type="match status" value="1"/>
</dbReference>